<dbReference type="InterPro" id="IPR011009">
    <property type="entry name" value="Kinase-like_dom_sf"/>
</dbReference>
<feature type="transmembrane region" description="Helical" evidence="2">
    <location>
        <begin position="507"/>
        <end position="539"/>
    </location>
</feature>
<evidence type="ECO:0000259" key="3">
    <source>
        <dbReference type="PROSITE" id="PS50011"/>
    </source>
</evidence>
<keyword evidence="1" id="KW-0547">Nucleotide-binding</keyword>
<keyword evidence="2" id="KW-0812">Transmembrane</keyword>
<dbReference type="Gene3D" id="1.10.510.10">
    <property type="entry name" value="Transferase(Phosphotransferase) domain 1"/>
    <property type="match status" value="1"/>
</dbReference>
<protein>
    <recommendedName>
        <fullName evidence="3">Protein kinase domain-containing protein</fullName>
    </recommendedName>
</protein>
<sequence>MESVTGYLRILNDLKQTRDRQHILEEYYLKVKDILQETRAISRQEKDDFLTGAVECIEDLKNQRYTVLIAGETSAGKSSLINLLLNDHVLPTCITQNTLTICEISYGVKKKAVVHFSKQTGKPPKILKESEFDKIKEYIEKPTEDEHWCERIEIKIPNLLLKGGVVIVDSPAIGDSEHVSQIVLKYLPQAYAFIYVINSTNAGGLQEDRLLRIVGEWSKLYKEEKRCGITAESALFVCNKWDEVERQSNQAERDDLQKHIIDKLRKKIPELDEKSQLIKMSVFTAAQVQDKFNVMSDDLNSLIDGLQRLLPLSIERKTEYFYYWITGQLCNLSDQVKGEMRNAKRNGEERRKAREELEVKLDKLKQGIPIREIEDAISNHVKHLCGKMTSYLQSEDVRSRFCTWSAGDLPQIDDRHKTNVTKIKQTYSRCIEERFQTFLQNWENREKHFTKVYDDLDERFHRGFFDFEKDIRAIDRVLIGDSEDEFKSFEIRPGRLFSPLDTRMKKILVVTGAIFMPVLFSVGLAAGFLSAPVFAFMVIEKHLKERQLINDSCQALTELSKEFLEAFINNEVLAHVWDKFSEQTDRIASIKRCHQQLITKYEQKCKDLTGSEDESRDKEIVEKNGPLHAKLQEMNETLMFDAIQNGIQVMYPSCQIDARILRCNETEFLGGGSYGEVFKGRFTPPGHARKDVAVKKPREVPHPSNVAAFLQEAAMLKQLEHKHIVTFYGVAMDVRDHKLLSLSLVFELCTDSLKNHIFKDDSCIPWKTANAAADTIQWTKQILDALEFIHGNGIVHRNLKLDNILISKHKHIKVAGLGLANFKNRMTGTMCGTTLYVAPEVHEDKPYDTKVDMYSFGLMMWEMWFGERVFSELKSPVAQKEFFRGIKDENYRPQTPRSDGRFVPNPPPAQWTELMTSCWHTEPCLRRTATECKTIIKEIKHQHVK</sequence>
<name>A0A9X0A482_9CNID</name>
<dbReference type="SUPFAM" id="SSF52540">
    <property type="entry name" value="P-loop containing nucleoside triphosphate hydrolases"/>
    <property type="match status" value="1"/>
</dbReference>
<comment type="caution">
    <text evidence="4">The sequence shown here is derived from an EMBL/GenBank/DDBJ whole genome shotgun (WGS) entry which is preliminary data.</text>
</comment>
<dbReference type="OrthoDB" id="5981859at2759"/>
<feature type="domain" description="Protein kinase" evidence="3">
    <location>
        <begin position="663"/>
        <end position="944"/>
    </location>
</feature>
<dbReference type="PROSITE" id="PS00107">
    <property type="entry name" value="PROTEIN_KINASE_ATP"/>
    <property type="match status" value="1"/>
</dbReference>
<dbReference type="PANTHER" id="PTHR26392">
    <property type="entry name" value="MITOGEN-ACTIVATED PROTEIN KINASE KINASE KINASE 7-RELATED"/>
    <property type="match status" value="1"/>
</dbReference>
<reference evidence="4" key="1">
    <citation type="submission" date="2023-01" db="EMBL/GenBank/DDBJ databases">
        <title>Genome assembly of the deep-sea coral Lophelia pertusa.</title>
        <authorList>
            <person name="Herrera S."/>
            <person name="Cordes E."/>
        </authorList>
    </citation>
    <scope>NUCLEOTIDE SEQUENCE</scope>
    <source>
        <strain evidence="4">USNM1676648</strain>
        <tissue evidence="4">Polyp</tissue>
    </source>
</reference>
<dbReference type="Gene3D" id="3.40.50.300">
    <property type="entry name" value="P-loop containing nucleotide triphosphate hydrolases"/>
    <property type="match status" value="1"/>
</dbReference>
<proteinExistence type="predicted"/>
<dbReference type="Gene3D" id="3.30.200.20">
    <property type="entry name" value="Phosphorylase Kinase, domain 1"/>
    <property type="match status" value="1"/>
</dbReference>
<dbReference type="InterPro" id="IPR027417">
    <property type="entry name" value="P-loop_NTPase"/>
</dbReference>
<dbReference type="PANTHER" id="PTHR26392:SF92">
    <property type="entry name" value="PROTEIN KINASE DOMAIN-CONTAINING PROTEIN"/>
    <property type="match status" value="1"/>
</dbReference>
<dbReference type="AlphaFoldDB" id="A0A9X0A482"/>
<organism evidence="4 5">
    <name type="scientific">Desmophyllum pertusum</name>
    <dbReference type="NCBI Taxonomy" id="174260"/>
    <lineage>
        <taxon>Eukaryota</taxon>
        <taxon>Metazoa</taxon>
        <taxon>Cnidaria</taxon>
        <taxon>Anthozoa</taxon>
        <taxon>Hexacorallia</taxon>
        <taxon>Scleractinia</taxon>
        <taxon>Caryophylliina</taxon>
        <taxon>Caryophylliidae</taxon>
        <taxon>Desmophyllum</taxon>
    </lineage>
</organism>
<keyword evidence="1" id="KW-0067">ATP-binding</keyword>
<keyword evidence="5" id="KW-1185">Reference proteome</keyword>
<evidence type="ECO:0000313" key="5">
    <source>
        <dbReference type="Proteomes" id="UP001163046"/>
    </source>
</evidence>
<dbReference type="Proteomes" id="UP001163046">
    <property type="component" value="Unassembled WGS sequence"/>
</dbReference>
<keyword evidence="2" id="KW-0472">Membrane</keyword>
<dbReference type="GO" id="GO:0004672">
    <property type="term" value="F:protein kinase activity"/>
    <property type="evidence" value="ECO:0007669"/>
    <property type="project" value="InterPro"/>
</dbReference>
<dbReference type="Pfam" id="PF00350">
    <property type="entry name" value="Dynamin_N"/>
    <property type="match status" value="1"/>
</dbReference>
<evidence type="ECO:0000256" key="2">
    <source>
        <dbReference type="SAM" id="Phobius"/>
    </source>
</evidence>
<evidence type="ECO:0000313" key="4">
    <source>
        <dbReference type="EMBL" id="KAJ7392755.1"/>
    </source>
</evidence>
<dbReference type="Pfam" id="PF00069">
    <property type="entry name" value="Pkinase"/>
    <property type="match status" value="1"/>
</dbReference>
<gene>
    <name evidence="4" type="ORF">OS493_010410</name>
</gene>
<dbReference type="SUPFAM" id="SSF56112">
    <property type="entry name" value="Protein kinase-like (PK-like)"/>
    <property type="match status" value="1"/>
</dbReference>
<dbReference type="InterPro" id="IPR017441">
    <property type="entry name" value="Protein_kinase_ATP_BS"/>
</dbReference>
<keyword evidence="2" id="KW-1133">Transmembrane helix</keyword>
<evidence type="ECO:0000256" key="1">
    <source>
        <dbReference type="PROSITE-ProRule" id="PRU10141"/>
    </source>
</evidence>
<dbReference type="InterPro" id="IPR000719">
    <property type="entry name" value="Prot_kinase_dom"/>
</dbReference>
<dbReference type="EMBL" id="MU825400">
    <property type="protein sequence ID" value="KAJ7392755.1"/>
    <property type="molecule type" value="Genomic_DNA"/>
</dbReference>
<accession>A0A9X0A482</accession>
<dbReference type="GO" id="GO:0005524">
    <property type="term" value="F:ATP binding"/>
    <property type="evidence" value="ECO:0007669"/>
    <property type="project" value="UniProtKB-UniRule"/>
</dbReference>
<feature type="binding site" evidence="1">
    <location>
        <position position="696"/>
    </location>
    <ligand>
        <name>ATP</name>
        <dbReference type="ChEBI" id="CHEBI:30616"/>
    </ligand>
</feature>
<dbReference type="PROSITE" id="PS50011">
    <property type="entry name" value="PROTEIN_KINASE_DOM"/>
    <property type="match status" value="1"/>
</dbReference>
<dbReference type="InterPro" id="IPR045063">
    <property type="entry name" value="Dynamin_N"/>
</dbReference>